<dbReference type="PATRIC" id="fig|431306.5.peg.2244"/>
<keyword evidence="1" id="KW-0732">Signal</keyword>
<evidence type="ECO:0000313" key="3">
    <source>
        <dbReference type="Proteomes" id="UP000068250"/>
    </source>
</evidence>
<proteinExistence type="predicted"/>
<organism evidence="2 3">
    <name type="scientific">Acetobacter ghanensis</name>
    <dbReference type="NCBI Taxonomy" id="431306"/>
    <lineage>
        <taxon>Bacteria</taxon>
        <taxon>Pseudomonadati</taxon>
        <taxon>Pseudomonadota</taxon>
        <taxon>Alphaproteobacteria</taxon>
        <taxon>Acetobacterales</taxon>
        <taxon>Acetobacteraceae</taxon>
        <taxon>Acetobacter</taxon>
    </lineage>
</organism>
<sequence length="137" mass="15479">MRSERWKARTMRKQLFLLVAGSLLAFSAVPAMAQENEEDGDYKALMEKTTNNANGICIDYLNSEHGDYSGDKMIESRPPDEVTKGLSKAIRDECQKHPKERVDKAVTNVRTAYARELAHIVKRMKINEDPLHENGGS</sequence>
<feature type="signal peptide" evidence="1">
    <location>
        <begin position="1"/>
        <end position="33"/>
    </location>
</feature>
<dbReference type="EMBL" id="LN609302">
    <property type="protein sequence ID" value="CEF56774.1"/>
    <property type="molecule type" value="Genomic_DNA"/>
</dbReference>
<accession>A0A0U5FZX9</accession>
<evidence type="ECO:0000313" key="2">
    <source>
        <dbReference type="EMBL" id="CEF56774.1"/>
    </source>
</evidence>
<protein>
    <submittedName>
        <fullName evidence="2">Uncharacterized protein</fullName>
    </submittedName>
</protein>
<reference evidence="3" key="1">
    <citation type="submission" date="2014-09" db="EMBL/GenBank/DDBJ databases">
        <authorList>
            <person name="Illeghems K.G."/>
        </authorList>
    </citation>
    <scope>NUCLEOTIDE SEQUENCE [LARGE SCALE GENOMIC DNA]</scope>
    <source>
        <strain evidence="3">LMG 23848T</strain>
    </source>
</reference>
<dbReference type="AlphaFoldDB" id="A0A0U5FZX9"/>
<name>A0A0U5FZX9_9PROT</name>
<dbReference type="Proteomes" id="UP000068250">
    <property type="component" value="Chromosome I"/>
</dbReference>
<gene>
    <name evidence="2" type="ORF">AGA_2175</name>
</gene>
<evidence type="ECO:0000256" key="1">
    <source>
        <dbReference type="SAM" id="SignalP"/>
    </source>
</evidence>
<feature type="chain" id="PRO_5006857443" evidence="1">
    <location>
        <begin position="34"/>
        <end position="137"/>
    </location>
</feature>